<sequence length="715" mass="75441">MISVKSTKGAVENADPAEPYARRTVAKPFGLAKAGAWLIAVAVYLKTALSGSVEAAAPAGAKEHREFKKEPRPVPDSKDEQSFPKETSPLPEKFDGHTVKTLLAADPNSDTIAFFTGEAKLDPAIFKPVAYVPSEANVNGFPNEHPLLSGHLRRVIDGDKAAPPKLRKPSKEEPVKTPQEVKGEEQTPAKESPPETDASGGATENSTDDGEEGDGAKTSNRAPRVSGPLYLNDLSVCAILSLSLADLLRGATDPDGDQLHVENVSASSGHLTFHPEGYWEFETGGEVQPVVITYTISDGNLGVQQTLEFEVTPTHDILGTEGDDILIGTMCDDDIRALAGDDLIDARAGDDLIQGGAGDDHIFAGPGNDWVHGGPGHDIIFGGSGDDFLEGGRGNDRLFGESGGDELSGGEGDDHLEGGSGDDVLSGGQGNDRIIGNVGNDMIFGDAGDDTIDGGRGDDFVEGGAGNDVLRGGSGNDRMTGGDGNDHMVGGDGADILLGEAGDDLIEDGRGADIVNGGAGDDIVVATPDGATDHYDGGEGVDRIDYSAATEDLVIDLAAGRVTGVEIGQDFISNFEHVVAGAGNDLIRFGAQPVTVTGGAGQNRFEFATEDLWEDFFEGRFEAHRMEIHDFKVGDHLKLSKWDIMHGNDDGPEDYEDVVFDARPSAVDIPIRYRSERTEEIDRTVLEADLDGDQFYEISFILNGHHSLIIQASAC</sequence>
<dbReference type="InterPro" id="IPR050557">
    <property type="entry name" value="RTX_toxin/Mannuronan_C5-epim"/>
</dbReference>
<dbReference type="PANTHER" id="PTHR38340:SF1">
    <property type="entry name" value="S-LAYER PROTEIN"/>
    <property type="match status" value="1"/>
</dbReference>
<evidence type="ECO:0000256" key="3">
    <source>
        <dbReference type="SAM" id="MobiDB-lite"/>
    </source>
</evidence>
<name>A0ABR6HN67_9RHOB</name>
<feature type="domain" description="Cadherin-like" evidence="4">
    <location>
        <begin position="220"/>
        <end position="311"/>
    </location>
</feature>
<keyword evidence="6" id="KW-1185">Reference proteome</keyword>
<feature type="region of interest" description="Disordered" evidence="3">
    <location>
        <begin position="160"/>
        <end position="225"/>
    </location>
</feature>
<dbReference type="InterPro" id="IPR041690">
    <property type="entry name" value="Cadherin_5"/>
</dbReference>
<proteinExistence type="predicted"/>
<comment type="caution">
    <text evidence="5">The sequence shown here is derived from an EMBL/GenBank/DDBJ whole genome shotgun (WGS) entry which is preliminary data.</text>
</comment>
<dbReference type="Gene3D" id="2.150.10.10">
    <property type="entry name" value="Serralysin-like metalloprotease, C-terminal"/>
    <property type="match status" value="4"/>
</dbReference>
<dbReference type="RefSeq" id="WP_183471542.1">
    <property type="nucleotide sequence ID" value="NZ_JACIBX010000004.1"/>
</dbReference>
<dbReference type="Pfam" id="PF00353">
    <property type="entry name" value="HemolysinCabind"/>
    <property type="match status" value="4"/>
</dbReference>
<keyword evidence="2" id="KW-0964">Secreted</keyword>
<feature type="compositionally biased region" description="Basic and acidic residues" evidence="3">
    <location>
        <begin position="169"/>
        <end position="188"/>
    </location>
</feature>
<organism evidence="5 6">
    <name type="scientific">Limimaricola variabilis</name>
    <dbReference type="NCBI Taxonomy" id="1492771"/>
    <lineage>
        <taxon>Bacteria</taxon>
        <taxon>Pseudomonadati</taxon>
        <taxon>Pseudomonadota</taxon>
        <taxon>Alphaproteobacteria</taxon>
        <taxon>Rhodobacterales</taxon>
        <taxon>Paracoccaceae</taxon>
        <taxon>Limimaricola</taxon>
    </lineage>
</organism>
<feature type="region of interest" description="Disordered" evidence="3">
    <location>
        <begin position="391"/>
        <end position="431"/>
    </location>
</feature>
<gene>
    <name evidence="5" type="ORF">FHS00_001566</name>
</gene>
<dbReference type="PRINTS" id="PR00313">
    <property type="entry name" value="CABNDNGRPT"/>
</dbReference>
<reference evidence="5 6" key="1">
    <citation type="submission" date="2020-08" db="EMBL/GenBank/DDBJ databases">
        <title>Genomic Encyclopedia of Type Strains, Phase III (KMG-III): the genomes of soil and plant-associated and newly described type strains.</title>
        <authorList>
            <person name="Whitman W."/>
        </authorList>
    </citation>
    <scope>NUCLEOTIDE SEQUENCE [LARGE SCALE GENOMIC DNA]</scope>
    <source>
        <strain evidence="5 6">CECT 8572</strain>
    </source>
</reference>
<dbReference type="InterPro" id="IPR001343">
    <property type="entry name" value="Hemolysn_Ca-bd"/>
</dbReference>
<evidence type="ECO:0000313" key="5">
    <source>
        <dbReference type="EMBL" id="MBB3711990.1"/>
    </source>
</evidence>
<dbReference type="SUPFAM" id="SSF51120">
    <property type="entry name" value="beta-Roll"/>
    <property type="match status" value="3"/>
</dbReference>
<feature type="compositionally biased region" description="Basic and acidic residues" evidence="3">
    <location>
        <begin position="61"/>
        <end position="83"/>
    </location>
</feature>
<dbReference type="InterPro" id="IPR018511">
    <property type="entry name" value="Hemolysin-typ_Ca-bd_CS"/>
</dbReference>
<dbReference type="PANTHER" id="PTHR38340">
    <property type="entry name" value="S-LAYER PROTEIN"/>
    <property type="match status" value="1"/>
</dbReference>
<protein>
    <submittedName>
        <fullName evidence="5">Ca2+-binding RTX toxin-like protein</fullName>
    </submittedName>
</protein>
<accession>A0ABR6HN67</accession>
<dbReference type="Pfam" id="PF17892">
    <property type="entry name" value="Cadherin_5"/>
    <property type="match status" value="1"/>
</dbReference>
<dbReference type="EMBL" id="JACIBX010000004">
    <property type="protein sequence ID" value="MBB3711990.1"/>
    <property type="molecule type" value="Genomic_DNA"/>
</dbReference>
<comment type="subcellular location">
    <subcellularLocation>
        <location evidence="1">Secreted</location>
    </subcellularLocation>
</comment>
<evidence type="ECO:0000256" key="1">
    <source>
        <dbReference type="ARBA" id="ARBA00004613"/>
    </source>
</evidence>
<evidence type="ECO:0000259" key="4">
    <source>
        <dbReference type="Pfam" id="PF17892"/>
    </source>
</evidence>
<dbReference type="PROSITE" id="PS00330">
    <property type="entry name" value="HEMOLYSIN_CALCIUM"/>
    <property type="match status" value="4"/>
</dbReference>
<evidence type="ECO:0000313" key="6">
    <source>
        <dbReference type="Proteomes" id="UP000576152"/>
    </source>
</evidence>
<evidence type="ECO:0000256" key="2">
    <source>
        <dbReference type="ARBA" id="ARBA00022525"/>
    </source>
</evidence>
<dbReference type="InterPro" id="IPR011049">
    <property type="entry name" value="Serralysin-like_metalloprot_C"/>
</dbReference>
<feature type="region of interest" description="Disordered" evidence="3">
    <location>
        <begin position="56"/>
        <end position="94"/>
    </location>
</feature>
<dbReference type="Proteomes" id="UP000576152">
    <property type="component" value="Unassembled WGS sequence"/>
</dbReference>